<dbReference type="Pfam" id="PF00005">
    <property type="entry name" value="ABC_tran"/>
    <property type="match status" value="1"/>
</dbReference>
<proteinExistence type="inferred from homology"/>
<keyword evidence="8" id="KW-1185">Reference proteome</keyword>
<sequence>MNDRLISPNATATPAIEFAQVEKRFGQLKVLRGISGHINPGEVVAVIGSSGCGKSTLLRCFNHLETINSGRLVVNGIDLSAGSVLSAADLRLLHAQVGMVFQQFNLFPHMTVLDNLTLAPRKVLGLSDKEARQTARILLEKVGLGEKAEVYPEMLSGGQKQRVAIARALCMKPKIMLFDEPTSALDPELVGEVLLTMQQLAEEGMTMVIVTHEMQFAREVADRVLFLNQGQVEEEGPARQVLDSPQSDRLRAFLSRMSFARV</sequence>
<evidence type="ECO:0000256" key="5">
    <source>
        <dbReference type="ARBA" id="ARBA00022885"/>
    </source>
</evidence>
<dbReference type="InterPro" id="IPR003593">
    <property type="entry name" value="AAA+_ATPase"/>
</dbReference>
<dbReference type="GO" id="GO:0015716">
    <property type="term" value="P:organic phosphonate transport"/>
    <property type="evidence" value="ECO:0007669"/>
    <property type="project" value="UniProtKB-KW"/>
</dbReference>
<protein>
    <submittedName>
        <fullName evidence="7">Amino acid ABC transporter ATP-binding protein</fullName>
    </submittedName>
</protein>
<keyword evidence="3" id="KW-0547">Nucleotide-binding</keyword>
<dbReference type="PROSITE" id="PS50893">
    <property type="entry name" value="ABC_TRANSPORTER_2"/>
    <property type="match status" value="1"/>
</dbReference>
<dbReference type="SUPFAM" id="SSF52540">
    <property type="entry name" value="P-loop containing nucleoside triphosphate hydrolases"/>
    <property type="match status" value="1"/>
</dbReference>
<organism evidence="7 8">
    <name type="scientific">Thermoleptolyngbya sichuanensis A183</name>
    <dbReference type="NCBI Taxonomy" id="2737172"/>
    <lineage>
        <taxon>Bacteria</taxon>
        <taxon>Bacillati</taxon>
        <taxon>Cyanobacteriota</taxon>
        <taxon>Cyanophyceae</taxon>
        <taxon>Oculatellales</taxon>
        <taxon>Oculatellaceae</taxon>
        <taxon>Thermoleptolyngbya</taxon>
        <taxon>Thermoleptolyngbya sichuanensis</taxon>
    </lineage>
</organism>
<dbReference type="CDD" id="cd03262">
    <property type="entry name" value="ABC_HisP_GlnQ"/>
    <property type="match status" value="1"/>
</dbReference>
<gene>
    <name evidence="7" type="ORF">HPC62_09570</name>
</gene>
<dbReference type="PIRSF" id="PIRSF039085">
    <property type="entry name" value="ABC_ATPase_HisP"/>
    <property type="match status" value="1"/>
</dbReference>
<dbReference type="SMART" id="SM00382">
    <property type="entry name" value="AAA"/>
    <property type="match status" value="1"/>
</dbReference>
<dbReference type="PROSITE" id="PS00211">
    <property type="entry name" value="ABC_TRANSPORTER_1"/>
    <property type="match status" value="1"/>
</dbReference>
<evidence type="ECO:0000313" key="8">
    <source>
        <dbReference type="Proteomes" id="UP000505210"/>
    </source>
</evidence>
<dbReference type="InterPro" id="IPR030679">
    <property type="entry name" value="ABC_ATPase_HisP-typ"/>
</dbReference>
<evidence type="ECO:0000313" key="7">
    <source>
        <dbReference type="EMBL" id="QKD82397.1"/>
    </source>
</evidence>
<feature type="domain" description="ABC transporter" evidence="6">
    <location>
        <begin position="16"/>
        <end position="254"/>
    </location>
</feature>
<evidence type="ECO:0000256" key="4">
    <source>
        <dbReference type="ARBA" id="ARBA00022840"/>
    </source>
</evidence>
<dbReference type="PANTHER" id="PTHR43166">
    <property type="entry name" value="AMINO ACID IMPORT ATP-BINDING PROTEIN"/>
    <property type="match status" value="1"/>
</dbReference>
<evidence type="ECO:0000259" key="6">
    <source>
        <dbReference type="PROSITE" id="PS50893"/>
    </source>
</evidence>
<evidence type="ECO:0000256" key="3">
    <source>
        <dbReference type="ARBA" id="ARBA00022741"/>
    </source>
</evidence>
<dbReference type="Gene3D" id="3.40.50.300">
    <property type="entry name" value="P-loop containing nucleotide triphosphate hydrolases"/>
    <property type="match status" value="1"/>
</dbReference>
<reference evidence="7 8" key="1">
    <citation type="submission" date="2020-05" db="EMBL/GenBank/DDBJ databases">
        <title>Complete genome sequence of of a novel Thermoleptolyngbya strain isolated from hot springs of Ganzi, Sichuan China.</title>
        <authorList>
            <person name="Tang J."/>
            <person name="Daroch M."/>
            <person name="Li L."/>
            <person name="Waleron K."/>
            <person name="Waleron M."/>
            <person name="Waleron M."/>
        </authorList>
    </citation>
    <scope>NUCLEOTIDE SEQUENCE [LARGE SCALE GENOMIC DNA]</scope>
    <source>
        <strain evidence="7 8">PKUAC-SCTA183</strain>
    </source>
</reference>
<dbReference type="FunFam" id="3.40.50.300:FF:000020">
    <property type="entry name" value="Amino acid ABC transporter ATP-binding component"/>
    <property type="match status" value="1"/>
</dbReference>
<comment type="similarity">
    <text evidence="1">Belongs to the ABC transporter superfamily.</text>
</comment>
<dbReference type="KEGG" id="theu:HPC62_09570"/>
<dbReference type="InterPro" id="IPR003439">
    <property type="entry name" value="ABC_transporter-like_ATP-bd"/>
</dbReference>
<keyword evidence="2" id="KW-0813">Transport</keyword>
<dbReference type="InterPro" id="IPR027417">
    <property type="entry name" value="P-loop_NTPase"/>
</dbReference>
<evidence type="ECO:0000256" key="2">
    <source>
        <dbReference type="ARBA" id="ARBA00022448"/>
    </source>
</evidence>
<dbReference type="AlphaFoldDB" id="A0A6M8BC30"/>
<dbReference type="PANTHER" id="PTHR43166:SF4">
    <property type="entry name" value="PHOSPHONATES IMPORT ATP-BINDING PROTEIN PHNC"/>
    <property type="match status" value="1"/>
</dbReference>
<dbReference type="GO" id="GO:0015424">
    <property type="term" value="F:ABC-type amino acid transporter activity"/>
    <property type="evidence" value="ECO:0007669"/>
    <property type="project" value="InterPro"/>
</dbReference>
<accession>A0A6M8BC30</accession>
<dbReference type="EMBL" id="CP053661">
    <property type="protein sequence ID" value="QKD82397.1"/>
    <property type="molecule type" value="Genomic_DNA"/>
</dbReference>
<keyword evidence="4 7" id="KW-0067">ATP-binding</keyword>
<dbReference type="GO" id="GO:0016887">
    <property type="term" value="F:ATP hydrolysis activity"/>
    <property type="evidence" value="ECO:0007669"/>
    <property type="project" value="InterPro"/>
</dbReference>
<dbReference type="RefSeq" id="WP_172355163.1">
    <property type="nucleotide sequence ID" value="NZ_CP053661.1"/>
</dbReference>
<dbReference type="InterPro" id="IPR017871">
    <property type="entry name" value="ABC_transporter-like_CS"/>
</dbReference>
<keyword evidence="5" id="KW-0918">Phosphonate transport</keyword>
<evidence type="ECO:0000256" key="1">
    <source>
        <dbReference type="ARBA" id="ARBA00005417"/>
    </source>
</evidence>
<dbReference type="GO" id="GO:0005524">
    <property type="term" value="F:ATP binding"/>
    <property type="evidence" value="ECO:0007669"/>
    <property type="project" value="UniProtKB-KW"/>
</dbReference>
<dbReference type="Proteomes" id="UP000505210">
    <property type="component" value="Chromosome"/>
</dbReference>
<dbReference type="InterPro" id="IPR050086">
    <property type="entry name" value="MetN_ABC_transporter-like"/>
</dbReference>
<name>A0A6M8BC30_9CYAN</name>